<evidence type="ECO:0000256" key="1">
    <source>
        <dbReference type="ARBA" id="ARBA00010116"/>
    </source>
</evidence>
<comment type="caution">
    <text evidence="5">The sequence shown here is derived from an EMBL/GenBank/DDBJ whole genome shotgun (WGS) entry which is preliminary data.</text>
</comment>
<dbReference type="InterPro" id="IPR013783">
    <property type="entry name" value="Ig-like_fold"/>
</dbReference>
<protein>
    <submittedName>
        <fullName evidence="5">Ig-like domain-containing protein</fullName>
    </submittedName>
</protein>
<accession>A0ABT3A9M0</accession>
<dbReference type="PROSITE" id="PS51127">
    <property type="entry name" value="BIG1"/>
    <property type="match status" value="1"/>
</dbReference>
<keyword evidence="6" id="KW-1185">Reference proteome</keyword>
<feature type="transmembrane region" description="Helical" evidence="3">
    <location>
        <begin position="7"/>
        <end position="28"/>
    </location>
</feature>
<name>A0ABT3A9M0_9ALTE</name>
<evidence type="ECO:0000313" key="6">
    <source>
        <dbReference type="Proteomes" id="UP001652504"/>
    </source>
</evidence>
<evidence type="ECO:0000256" key="2">
    <source>
        <dbReference type="SAM" id="MobiDB-lite"/>
    </source>
</evidence>
<keyword evidence="3" id="KW-0472">Membrane</keyword>
<dbReference type="SMART" id="SM00634">
    <property type="entry name" value="BID_1"/>
    <property type="match status" value="5"/>
</dbReference>
<dbReference type="InterPro" id="IPR008964">
    <property type="entry name" value="Invasin/intimin_cell_adhesion"/>
</dbReference>
<organism evidence="5 6">
    <name type="scientific">Fluctibacter corallii</name>
    <dbReference type="NCBI Taxonomy" id="2984329"/>
    <lineage>
        <taxon>Bacteria</taxon>
        <taxon>Pseudomonadati</taxon>
        <taxon>Pseudomonadota</taxon>
        <taxon>Gammaproteobacteria</taxon>
        <taxon>Alteromonadales</taxon>
        <taxon>Alteromonadaceae</taxon>
        <taxon>Fluctibacter</taxon>
    </lineage>
</organism>
<dbReference type="EMBL" id="JAOWKX010000005">
    <property type="protein sequence ID" value="MCV2885366.1"/>
    <property type="molecule type" value="Genomic_DNA"/>
</dbReference>
<evidence type="ECO:0000256" key="3">
    <source>
        <dbReference type="SAM" id="Phobius"/>
    </source>
</evidence>
<dbReference type="InterPro" id="IPR051715">
    <property type="entry name" value="Intimin-Invasin_domain"/>
</dbReference>
<evidence type="ECO:0000259" key="4">
    <source>
        <dbReference type="PROSITE" id="PS51127"/>
    </source>
</evidence>
<dbReference type="Proteomes" id="UP001652504">
    <property type="component" value="Unassembled WGS sequence"/>
</dbReference>
<dbReference type="Gene3D" id="2.60.40.10">
    <property type="entry name" value="Immunoglobulins"/>
    <property type="match status" value="5"/>
</dbReference>
<dbReference type="SUPFAM" id="SSF49373">
    <property type="entry name" value="Invasin/intimin cell-adhesion fragments"/>
    <property type="match status" value="5"/>
</dbReference>
<proteinExistence type="inferred from homology"/>
<gene>
    <name evidence="5" type="ORF">OE749_11740</name>
</gene>
<dbReference type="Pfam" id="PF02369">
    <property type="entry name" value="Big_1"/>
    <property type="match status" value="2"/>
</dbReference>
<sequence>MTQKNVLGYFFTVCMLIILSACGGGGSLERDNDSGGGSTPTNKRVSVSIEDKDGNADNSLSSDSPLTVNAVVTDDGNPVSGELVTFSLTDDTLAKFNRDTATALTNNDGVASIGLIVGQNSGDGLVVATVDETVTGQVGFSSSGATQELTEPKSLEIYASASQLSSSGSDTIELTALVKNERNVLLEGVEVLFSADQGASLTVTQAITDASGMAKAQLSTPNNPANRIITATAQVQTTQQSLISTTPIPVVGTEARIDGPTTVIVNDSATLTVIVEDSDSDGVPSTTVGMKVLDANGNDVTSQTIGTGSVTTASNGQASVVFNSSVSGTFVVQASALNTAGQINITVQQDQFIFLNPPDVNLDADDIPLNQNKNLQIRWLRQGNPFANGNVRFSISRGQVVSADATTDTNGVADLVVSSTNAGIAQITAIGTDSTNQQVSTRLDIEFVATVANSIIVDATPDSIGPDGQTSTISAVVRDVSGNLVKNKVVLFNLSDVSNGEITTGRATTDRSGIATTVYRSNAVSTIESVVVTATVEDNTNVTGQTLLTVGDRAFDISIGTGNLLTVPNDSSLSKEFSIFVTDPDSTPRENQQMTFSAPPVRYPGIAFRKGYWVWNPTDEIWDQIVTQSCANEDRNGNGILDGTEDLNGDGILQPSEDRNGNGILDGSEDLNGDGMLTPGNVFTVPSTATSDANGQAVINGVYAKQFGGWADVRVKVSAESNGSESSESMVYSLGVLSSDLKDEANPPPNSPYGIAPGCDNTN</sequence>
<keyword evidence="3" id="KW-0812">Transmembrane</keyword>
<evidence type="ECO:0000313" key="5">
    <source>
        <dbReference type="EMBL" id="MCV2885366.1"/>
    </source>
</evidence>
<feature type="region of interest" description="Disordered" evidence="2">
    <location>
        <begin position="740"/>
        <end position="763"/>
    </location>
</feature>
<reference evidence="5 6" key="1">
    <citation type="submission" date="2022-10" db="EMBL/GenBank/DDBJ databases">
        <title>Aestuariibacter sp. AA17 isolated from Montipora capitata coral fragment.</title>
        <authorList>
            <person name="Emsley S.A."/>
            <person name="Pfannmuller K.M."/>
            <person name="Loughran R.M."/>
            <person name="Shlafstein M."/>
            <person name="Papke E."/>
            <person name="Saw J.H."/>
            <person name="Ushijima B."/>
            <person name="Videau P."/>
        </authorList>
    </citation>
    <scope>NUCLEOTIDE SEQUENCE [LARGE SCALE GENOMIC DNA]</scope>
    <source>
        <strain evidence="5 6">AA17</strain>
    </source>
</reference>
<dbReference type="InterPro" id="IPR003344">
    <property type="entry name" value="Big_1_dom"/>
</dbReference>
<keyword evidence="3" id="KW-1133">Transmembrane helix</keyword>
<dbReference type="PANTHER" id="PTHR39576:SF1">
    <property type="entry name" value="INVASIN"/>
    <property type="match status" value="1"/>
</dbReference>
<dbReference type="PANTHER" id="PTHR39576">
    <property type="entry name" value="ATTACHING AND EFFACING PROTEIN HOMOLOG-RELATED-RELATED"/>
    <property type="match status" value="1"/>
</dbReference>
<feature type="domain" description="Big-1" evidence="4">
    <location>
        <begin position="454"/>
        <end position="550"/>
    </location>
</feature>
<dbReference type="RefSeq" id="WP_263712649.1">
    <property type="nucleotide sequence ID" value="NZ_JAOWKX010000005.1"/>
</dbReference>
<dbReference type="PROSITE" id="PS51257">
    <property type="entry name" value="PROKAR_LIPOPROTEIN"/>
    <property type="match status" value="1"/>
</dbReference>
<feature type="region of interest" description="Disordered" evidence="2">
    <location>
        <begin position="636"/>
        <end position="679"/>
    </location>
</feature>
<comment type="similarity">
    <text evidence="1">Belongs to the intimin/invasin family.</text>
</comment>